<proteinExistence type="predicted"/>
<dbReference type="SUPFAM" id="SSF48403">
    <property type="entry name" value="Ankyrin repeat"/>
    <property type="match status" value="1"/>
</dbReference>
<dbReference type="EMBL" id="CAJOBC010009755">
    <property type="protein sequence ID" value="CAF3995625.1"/>
    <property type="molecule type" value="Genomic_DNA"/>
</dbReference>
<dbReference type="PROSITE" id="PS50297">
    <property type="entry name" value="ANK_REP_REGION"/>
    <property type="match status" value="1"/>
</dbReference>
<dbReference type="Proteomes" id="UP000677228">
    <property type="component" value="Unassembled WGS sequence"/>
</dbReference>
<evidence type="ECO:0000313" key="5">
    <source>
        <dbReference type="EMBL" id="CAF3995625.1"/>
    </source>
</evidence>
<evidence type="ECO:0000313" key="3">
    <source>
        <dbReference type="EMBL" id="CAF1233014.1"/>
    </source>
</evidence>
<dbReference type="Proteomes" id="UP000681722">
    <property type="component" value="Unassembled WGS sequence"/>
</dbReference>
<dbReference type="PROSITE" id="PS50088">
    <property type="entry name" value="ANK_REPEAT"/>
    <property type="match status" value="1"/>
</dbReference>
<dbReference type="Proteomes" id="UP000682733">
    <property type="component" value="Unassembled WGS sequence"/>
</dbReference>
<accession>A0A814YQM6</accession>
<evidence type="ECO:0000313" key="4">
    <source>
        <dbReference type="EMBL" id="CAF3838823.1"/>
    </source>
</evidence>
<name>A0A814YQM6_9BILA</name>
<dbReference type="EMBL" id="CAJNOQ010009750">
    <property type="protein sequence ID" value="CAF1233014.1"/>
    <property type="molecule type" value="Genomic_DNA"/>
</dbReference>
<organism evidence="3 6">
    <name type="scientific">Didymodactylos carnosus</name>
    <dbReference type="NCBI Taxonomy" id="1234261"/>
    <lineage>
        <taxon>Eukaryota</taxon>
        <taxon>Metazoa</taxon>
        <taxon>Spiralia</taxon>
        <taxon>Gnathifera</taxon>
        <taxon>Rotifera</taxon>
        <taxon>Eurotatoria</taxon>
        <taxon>Bdelloidea</taxon>
        <taxon>Philodinida</taxon>
        <taxon>Philodinidae</taxon>
        <taxon>Didymodactylos</taxon>
    </lineage>
</organism>
<dbReference type="OrthoDB" id="432281at2759"/>
<protein>
    <submittedName>
        <fullName evidence="3">Uncharacterized protein</fullName>
    </submittedName>
</protein>
<reference evidence="3" key="1">
    <citation type="submission" date="2021-02" db="EMBL/GenBank/DDBJ databases">
        <authorList>
            <person name="Nowell W R."/>
        </authorList>
    </citation>
    <scope>NUCLEOTIDE SEQUENCE</scope>
</reference>
<dbReference type="InterPro" id="IPR002110">
    <property type="entry name" value="Ankyrin_rpt"/>
</dbReference>
<sequence>MMSPCLHRIDNTKQLYPGLFGVSMTMEKSTNFDDSQDWKNDLKYNICIIDGFTFDINKLKFISHNDEEQMLKFASDELHRHEFHEACCTNNIDKVRSFLKRMKVDDINRVAFDGETVLHIASVHRYDELVNLLLNYGAFRSVRNQNNCTPCTIANYNTTKKLFERAPEKNQVQHQRFYNYDID</sequence>
<comment type="caution">
    <text evidence="3">The sequence shown here is derived from an EMBL/GenBank/DDBJ whole genome shotgun (WGS) entry which is preliminary data.</text>
</comment>
<dbReference type="EMBL" id="CAJOBA010008886">
    <property type="protein sequence ID" value="CAF3838823.1"/>
    <property type="molecule type" value="Genomic_DNA"/>
</dbReference>
<evidence type="ECO:0000313" key="6">
    <source>
        <dbReference type="Proteomes" id="UP000663829"/>
    </source>
</evidence>
<keyword evidence="6" id="KW-1185">Reference proteome</keyword>
<dbReference type="AlphaFoldDB" id="A0A814YQM6"/>
<dbReference type="Proteomes" id="UP000663829">
    <property type="component" value="Unassembled WGS sequence"/>
</dbReference>
<evidence type="ECO:0000313" key="2">
    <source>
        <dbReference type="EMBL" id="CAF1074955.1"/>
    </source>
</evidence>
<keyword evidence="1" id="KW-0040">ANK repeat</keyword>
<evidence type="ECO:0000256" key="1">
    <source>
        <dbReference type="PROSITE-ProRule" id="PRU00023"/>
    </source>
</evidence>
<dbReference type="InterPro" id="IPR036770">
    <property type="entry name" value="Ankyrin_rpt-contain_sf"/>
</dbReference>
<dbReference type="Gene3D" id="1.25.40.20">
    <property type="entry name" value="Ankyrin repeat-containing domain"/>
    <property type="match status" value="1"/>
</dbReference>
<dbReference type="Pfam" id="PF12796">
    <property type="entry name" value="Ank_2"/>
    <property type="match status" value="1"/>
</dbReference>
<dbReference type="EMBL" id="CAJNOK010008870">
    <property type="protein sequence ID" value="CAF1074955.1"/>
    <property type="molecule type" value="Genomic_DNA"/>
</dbReference>
<gene>
    <name evidence="3" type="ORF">GPM918_LOCUS25269</name>
    <name evidence="2" type="ORF">OVA965_LOCUS18080</name>
    <name evidence="5" type="ORF">SRO942_LOCUS25275</name>
    <name evidence="4" type="ORF">TMI583_LOCUS18092</name>
</gene>
<feature type="repeat" description="ANK" evidence="1">
    <location>
        <begin position="113"/>
        <end position="145"/>
    </location>
</feature>
<dbReference type="SMART" id="SM00248">
    <property type="entry name" value="ANK"/>
    <property type="match status" value="2"/>
</dbReference>